<accession>A0ABU5IDB9</accession>
<dbReference type="Gene3D" id="3.40.50.2000">
    <property type="entry name" value="Glycogen Phosphorylase B"/>
    <property type="match status" value="1"/>
</dbReference>
<dbReference type="PANTHER" id="PTHR12526">
    <property type="entry name" value="GLYCOSYLTRANSFERASE"/>
    <property type="match status" value="1"/>
</dbReference>
<dbReference type="SUPFAM" id="SSF53756">
    <property type="entry name" value="UDP-Glycosyltransferase/glycogen phosphorylase"/>
    <property type="match status" value="1"/>
</dbReference>
<organism evidence="4 5">
    <name type="scientific">Azohydromonas lata</name>
    <dbReference type="NCBI Taxonomy" id="45677"/>
    <lineage>
        <taxon>Bacteria</taxon>
        <taxon>Pseudomonadati</taxon>
        <taxon>Pseudomonadota</taxon>
        <taxon>Betaproteobacteria</taxon>
        <taxon>Burkholderiales</taxon>
        <taxon>Sphaerotilaceae</taxon>
        <taxon>Azohydromonas</taxon>
    </lineage>
</organism>
<keyword evidence="5" id="KW-1185">Reference proteome</keyword>
<keyword evidence="2 4" id="KW-0328">Glycosyltransferase</keyword>
<dbReference type="CDD" id="cd03801">
    <property type="entry name" value="GT4_PimA-like"/>
    <property type="match status" value="1"/>
</dbReference>
<evidence type="ECO:0000313" key="4">
    <source>
        <dbReference type="EMBL" id="MDZ5455958.1"/>
    </source>
</evidence>
<comment type="similarity">
    <text evidence="1">Belongs to the glycosyltransferase group 1 family. Glycosyltransferase 4 subfamily.</text>
</comment>
<dbReference type="RefSeq" id="WP_322464643.1">
    <property type="nucleotide sequence ID" value="NZ_JAXOJX010000005.1"/>
</dbReference>
<reference evidence="4 5" key="1">
    <citation type="submission" date="2023-11" db="EMBL/GenBank/DDBJ databases">
        <title>Draft genome of Azohydromonas lata strain H1 (DSM1123), a polyhydroxyalkanoate producer.</title>
        <authorList>
            <person name="Traversa D."/>
            <person name="D'Addabbo P."/>
            <person name="Pazzani C."/>
            <person name="Manzari C."/>
            <person name="Chiara M."/>
            <person name="Scrascia M."/>
        </authorList>
    </citation>
    <scope>NUCLEOTIDE SEQUENCE [LARGE SCALE GENOMIC DNA]</scope>
    <source>
        <strain evidence="4 5">H1</strain>
    </source>
</reference>
<dbReference type="PANTHER" id="PTHR12526:SF640">
    <property type="entry name" value="COLANIC ACID BIOSYNTHESIS GLYCOSYLTRANSFERASE WCAL-RELATED"/>
    <property type="match status" value="1"/>
</dbReference>
<evidence type="ECO:0000256" key="2">
    <source>
        <dbReference type="ARBA" id="ARBA00022676"/>
    </source>
</evidence>
<dbReference type="Pfam" id="PF13692">
    <property type="entry name" value="Glyco_trans_1_4"/>
    <property type="match status" value="1"/>
</dbReference>
<name>A0ABU5IDB9_9BURK</name>
<evidence type="ECO:0000256" key="1">
    <source>
        <dbReference type="ARBA" id="ARBA00009481"/>
    </source>
</evidence>
<dbReference type="GO" id="GO:0016757">
    <property type="term" value="F:glycosyltransferase activity"/>
    <property type="evidence" value="ECO:0007669"/>
    <property type="project" value="UniProtKB-KW"/>
</dbReference>
<proteinExistence type="inferred from homology"/>
<protein>
    <submittedName>
        <fullName evidence="4">Glycosyltransferase family 4 protein</fullName>
        <ecNumber evidence="4">2.4.-.-</ecNumber>
    </submittedName>
</protein>
<evidence type="ECO:0000313" key="5">
    <source>
        <dbReference type="Proteomes" id="UP001293718"/>
    </source>
</evidence>
<keyword evidence="3 4" id="KW-0808">Transferase</keyword>
<dbReference type="Proteomes" id="UP001293718">
    <property type="component" value="Unassembled WGS sequence"/>
</dbReference>
<sequence length="369" mass="39026">MSLRVIHLLDDGRLEGGGRRALAALQAVSSLCPELLGVVMAPPGAVHEAARALGFRSVVLGSRPQMVAALLRELWRDRHSAVLANGAQHSLWAAALRALLRGRGAQWHVVQDGSDGPGGLGAARLLARLGLRFVAPSTFVRRRLEAQGVPWERVEVIADFLPAAPVAERELFTGAGLRRVVMLTALEHADRVDLLLDALERQGALRGLRFDIYGEGAEAVALRERAQRHPNVNFHGARGDAAQALAQADLLLHTGPRDGAGRRVLQAFAAGVPVLVPNSGAAGDMVVPGRNGWHFTANDAAALSLRLQQLMGATAGEFNAMAEGGRRTLRRELNAQRQGARWAALLGARPKATQPAPLLAAASDTGAAG</sequence>
<dbReference type="EMBL" id="JAXOJX010000005">
    <property type="protein sequence ID" value="MDZ5455958.1"/>
    <property type="molecule type" value="Genomic_DNA"/>
</dbReference>
<gene>
    <name evidence="4" type="ORF">SM757_05180</name>
</gene>
<dbReference type="EC" id="2.4.-.-" evidence="4"/>
<comment type="caution">
    <text evidence="4">The sequence shown here is derived from an EMBL/GenBank/DDBJ whole genome shotgun (WGS) entry which is preliminary data.</text>
</comment>
<evidence type="ECO:0000256" key="3">
    <source>
        <dbReference type="ARBA" id="ARBA00022679"/>
    </source>
</evidence>